<dbReference type="Proteomes" id="UP000024635">
    <property type="component" value="Unassembled WGS sequence"/>
</dbReference>
<reference evidence="4" key="1">
    <citation type="journal article" date="2015" name="Nat. Genet.">
        <title>The genome and transcriptome of the zoonotic hookworm Ancylostoma ceylanicum identify infection-specific gene families.</title>
        <authorList>
            <person name="Schwarz E.M."/>
            <person name="Hu Y."/>
            <person name="Antoshechkin I."/>
            <person name="Miller M.M."/>
            <person name="Sternberg P.W."/>
            <person name="Aroian R.V."/>
        </authorList>
    </citation>
    <scope>NUCLEOTIDE SEQUENCE</scope>
    <source>
        <strain evidence="4">HY135</strain>
    </source>
</reference>
<dbReference type="EMBL" id="JARK01001447">
    <property type="protein sequence ID" value="EYC01006.1"/>
    <property type="molecule type" value="Genomic_DNA"/>
</dbReference>
<protein>
    <recommendedName>
        <fullName evidence="5">Kelch repeat protein</fullName>
    </recommendedName>
</protein>
<keyword evidence="4" id="KW-1185">Reference proteome</keyword>
<evidence type="ECO:0000313" key="3">
    <source>
        <dbReference type="EMBL" id="EYC01006.1"/>
    </source>
</evidence>
<comment type="caution">
    <text evidence="3">The sequence shown here is derived from an EMBL/GenBank/DDBJ whole genome shotgun (WGS) entry which is preliminary data.</text>
</comment>
<dbReference type="AlphaFoldDB" id="A0A016TE94"/>
<evidence type="ECO:0000256" key="1">
    <source>
        <dbReference type="ARBA" id="ARBA00022441"/>
    </source>
</evidence>
<dbReference type="Gene3D" id="2.120.10.80">
    <property type="entry name" value="Kelch-type beta propeller"/>
    <property type="match status" value="1"/>
</dbReference>
<accession>A0A016TE94</accession>
<dbReference type="PANTHER" id="PTHR24412">
    <property type="entry name" value="KELCH PROTEIN"/>
    <property type="match status" value="1"/>
</dbReference>
<keyword evidence="2" id="KW-0677">Repeat</keyword>
<organism evidence="3 4">
    <name type="scientific">Ancylostoma ceylanicum</name>
    <dbReference type="NCBI Taxonomy" id="53326"/>
    <lineage>
        <taxon>Eukaryota</taxon>
        <taxon>Metazoa</taxon>
        <taxon>Ecdysozoa</taxon>
        <taxon>Nematoda</taxon>
        <taxon>Chromadorea</taxon>
        <taxon>Rhabditida</taxon>
        <taxon>Rhabditina</taxon>
        <taxon>Rhabditomorpha</taxon>
        <taxon>Strongyloidea</taxon>
        <taxon>Ancylostomatidae</taxon>
        <taxon>Ancylostomatinae</taxon>
        <taxon>Ancylostoma</taxon>
    </lineage>
</organism>
<name>A0A016TE94_9BILA</name>
<dbReference type="InterPro" id="IPR015915">
    <property type="entry name" value="Kelch-typ_b-propeller"/>
</dbReference>
<dbReference type="PROSITE" id="PS51257">
    <property type="entry name" value="PROKAR_LIPOPROTEIN"/>
    <property type="match status" value="1"/>
</dbReference>
<dbReference type="PANTHER" id="PTHR24412:SF489">
    <property type="entry name" value="RING FINGER DOMAIN AND KELCH REPEAT-CONTAINING PROTEIN DDB_G0271372"/>
    <property type="match status" value="1"/>
</dbReference>
<evidence type="ECO:0000313" key="4">
    <source>
        <dbReference type="Proteomes" id="UP000024635"/>
    </source>
</evidence>
<evidence type="ECO:0008006" key="5">
    <source>
        <dbReference type="Google" id="ProtNLM"/>
    </source>
</evidence>
<dbReference type="OrthoDB" id="45365at2759"/>
<proteinExistence type="predicted"/>
<evidence type="ECO:0000256" key="2">
    <source>
        <dbReference type="ARBA" id="ARBA00022737"/>
    </source>
</evidence>
<dbReference type="SUPFAM" id="SSF117281">
    <property type="entry name" value="Kelch motif"/>
    <property type="match status" value="1"/>
</dbReference>
<gene>
    <name evidence="3" type="primary">Acey_s0111.g244</name>
    <name evidence="3" type="synonym">Acey-W09G3.1</name>
    <name evidence="3" type="ORF">Y032_0111g244</name>
</gene>
<dbReference type="InterPro" id="IPR006652">
    <property type="entry name" value="Kelch_1"/>
</dbReference>
<keyword evidence="1" id="KW-0880">Kelch repeat</keyword>
<sequence length="330" mass="36336">MTVWFRLRIEESSMLPRAASSIILLIGGCSGGEEAGALRSIEEVAFQRSEAGLEGHTRIVGQLQEQRRSPAVFREKDDVLVIGGCQAKGCHSSSVERIRWTDGDWNSESTSQSNSTNGKSCTAFSNLDESTGIIIGGFNGSDCLKTVDIVSLNEDKVCSTSLADLPFRLKNSVAVSLENDTVLLFGGWDESRTMRTVFRLRINKEHNNHDVNMEAILPYEVEGHGCAAHEGHVYIVGGYDGVSVVDTIIRYSVADKTSEILPVRLRTARENLVCEVVFGRYIIVMAGWDGRRSLDSVEVFEIVDEHPYLVPVNVDIKLCQARNRPASVVV</sequence>
<dbReference type="Pfam" id="PF01344">
    <property type="entry name" value="Kelch_1"/>
    <property type="match status" value="1"/>
</dbReference>